<keyword evidence="2" id="KW-1133">Transmembrane helix</keyword>
<organism evidence="3 4">
    <name type="scientific">Gallus gallus</name>
    <name type="common">Chicken</name>
    <dbReference type="NCBI Taxonomy" id="9031"/>
    <lineage>
        <taxon>Eukaryota</taxon>
        <taxon>Metazoa</taxon>
        <taxon>Chordata</taxon>
        <taxon>Craniata</taxon>
        <taxon>Vertebrata</taxon>
        <taxon>Euteleostomi</taxon>
        <taxon>Archelosauria</taxon>
        <taxon>Archosauria</taxon>
        <taxon>Dinosauria</taxon>
        <taxon>Saurischia</taxon>
        <taxon>Theropoda</taxon>
        <taxon>Coelurosauria</taxon>
        <taxon>Aves</taxon>
        <taxon>Neognathae</taxon>
        <taxon>Galloanserae</taxon>
        <taxon>Galliformes</taxon>
        <taxon>Phasianidae</taxon>
        <taxon>Phasianinae</taxon>
        <taxon>Gallus</taxon>
    </lineage>
</organism>
<evidence type="ECO:0000313" key="4">
    <source>
        <dbReference type="Proteomes" id="UP000000539"/>
    </source>
</evidence>
<dbReference type="OrthoDB" id="9945328at2759"/>
<feature type="compositionally biased region" description="Basic and acidic residues" evidence="1">
    <location>
        <begin position="70"/>
        <end position="91"/>
    </location>
</feature>
<keyword evidence="2" id="KW-0812">Transmembrane</keyword>
<name>A0A8V0Y7V7_CHICK</name>
<feature type="transmembrane region" description="Helical" evidence="2">
    <location>
        <begin position="328"/>
        <end position="354"/>
    </location>
</feature>
<evidence type="ECO:0000256" key="1">
    <source>
        <dbReference type="SAM" id="MobiDB-lite"/>
    </source>
</evidence>
<dbReference type="InterPro" id="IPR024831">
    <property type="entry name" value="Uroplakin-3"/>
</dbReference>
<sequence>MAWAGKDPKDHQVPTPPATGRATNLQIWLVLEQAAHGPIQPGLEHLQGRSINLSGQPVPAPHHSLAKSKGSADHMQQKSEDTFSRGSEEQHKYPGLSWHPALQLPTLFAHICVQESSGMLSHWVVLVLCCLGQLCADQSMKPQLAAPELATNNPTLTTVALEKPFCMFDSSLHPNKSYAIYLYVMKSSASTISSVVTDSSSKPLDSTFQQTHGGHLGPYKAASFDVPNCVSPPRLADAGDINKVSDVLKQYLFRVGDDGTCLYDPNFLDVCNPPLAPDTTYRFKYVLVDNTEGIVKDQTLWSDPIKTRKAKLPMKIDIWPGRRSGSMIVITSILSVSVFLLLAGLLASVFSALVESEDPSAETKGMSETTQQSELRPQLSSE</sequence>
<evidence type="ECO:0000313" key="3">
    <source>
        <dbReference type="Ensembl" id="ENSGALP00010016762.1"/>
    </source>
</evidence>
<dbReference type="PANTHER" id="PTHR15446:SF17">
    <property type="entry name" value="UROPLAKIN-3A"/>
    <property type="match status" value="1"/>
</dbReference>
<dbReference type="PANTHER" id="PTHR15446">
    <property type="entry name" value="UROPLAKIN III"/>
    <property type="match status" value="1"/>
</dbReference>
<reference evidence="3" key="3">
    <citation type="submission" date="2025-09" db="UniProtKB">
        <authorList>
            <consortium name="Ensembl"/>
        </authorList>
    </citation>
    <scope>IDENTIFICATION</scope>
    <source>
        <strain evidence="3">broiler</strain>
    </source>
</reference>
<dbReference type="AlphaFoldDB" id="A0A8V0Y7V7"/>
<dbReference type="GO" id="GO:0001822">
    <property type="term" value="P:kidney development"/>
    <property type="evidence" value="ECO:0007669"/>
    <property type="project" value="Ensembl"/>
</dbReference>
<dbReference type="GO" id="GO:0030855">
    <property type="term" value="P:epithelial cell differentiation"/>
    <property type="evidence" value="ECO:0007669"/>
    <property type="project" value="Ensembl"/>
</dbReference>
<dbReference type="GO" id="GO:0006833">
    <property type="term" value="P:water transport"/>
    <property type="evidence" value="ECO:0000318"/>
    <property type="project" value="GO_Central"/>
</dbReference>
<dbReference type="Ensembl" id="ENSGALT00010029003.1">
    <property type="protein sequence ID" value="ENSGALP00010016762.1"/>
    <property type="gene ID" value="ENSGALG00010012099.1"/>
</dbReference>
<keyword evidence="4" id="KW-1185">Reference proteome</keyword>
<accession>A0A8V0Y7V7</accession>
<keyword evidence="2" id="KW-0472">Membrane</keyword>
<dbReference type="GeneTree" id="ENSGT00940000153392"/>
<proteinExistence type="predicted"/>
<dbReference type="GO" id="GO:0000902">
    <property type="term" value="P:cell morphogenesis"/>
    <property type="evidence" value="ECO:0007669"/>
    <property type="project" value="Ensembl"/>
</dbReference>
<reference evidence="3" key="2">
    <citation type="submission" date="2025-08" db="UniProtKB">
        <authorList>
            <consortium name="Ensembl"/>
        </authorList>
    </citation>
    <scope>IDENTIFICATION</scope>
    <source>
        <strain evidence="3">broiler</strain>
    </source>
</reference>
<feature type="region of interest" description="Disordered" evidence="1">
    <location>
        <begin position="50"/>
        <end position="91"/>
    </location>
</feature>
<evidence type="ECO:0000256" key="2">
    <source>
        <dbReference type="SAM" id="Phobius"/>
    </source>
</evidence>
<feature type="compositionally biased region" description="Polar residues" evidence="1">
    <location>
        <begin position="366"/>
        <end position="382"/>
    </location>
</feature>
<gene>
    <name evidence="3" type="primary">UPK3A</name>
</gene>
<dbReference type="Proteomes" id="UP000000539">
    <property type="component" value="Chromosome 1"/>
</dbReference>
<dbReference type="GO" id="GO:0005886">
    <property type="term" value="C:plasma membrane"/>
    <property type="evidence" value="ECO:0000318"/>
    <property type="project" value="GO_Central"/>
</dbReference>
<feature type="region of interest" description="Disordered" evidence="1">
    <location>
        <begin position="358"/>
        <end position="382"/>
    </location>
</feature>
<dbReference type="GO" id="GO:0055078">
    <property type="term" value="P:sodium ion homeostasis"/>
    <property type="evidence" value="ECO:0007669"/>
    <property type="project" value="Ensembl"/>
</dbReference>
<reference evidence="3" key="1">
    <citation type="submission" date="2020-11" db="EMBL/GenBank/DDBJ databases">
        <title>Gallus gallus (Chicken) genome, bGalGal1, GRCg7b, maternal haplotype autosomes + Z &amp; W.</title>
        <authorList>
            <person name="Warren W."/>
            <person name="Formenti G."/>
            <person name="Fedrigo O."/>
            <person name="Haase B."/>
            <person name="Mountcastle J."/>
            <person name="Balacco J."/>
            <person name="Tracey A."/>
            <person name="Schneider V."/>
            <person name="Okimoto R."/>
            <person name="Cheng H."/>
            <person name="Hawken R."/>
            <person name="Howe K."/>
            <person name="Jarvis E.D."/>
        </authorList>
    </citation>
    <scope>NUCLEOTIDE SEQUENCE [LARGE SCALE GENOMIC DNA]</scope>
    <source>
        <strain evidence="3">Broiler</strain>
    </source>
</reference>
<dbReference type="GO" id="GO:0015840">
    <property type="term" value="P:urea transport"/>
    <property type="evidence" value="ECO:0000318"/>
    <property type="project" value="GO_Central"/>
</dbReference>
<dbReference type="GO" id="GO:0120001">
    <property type="term" value="C:apical plasma membrane urothelial plaque"/>
    <property type="evidence" value="ECO:0007669"/>
    <property type="project" value="Ensembl"/>
</dbReference>
<protein>
    <submittedName>
        <fullName evidence="3">Uroplakin 3A</fullName>
    </submittedName>
</protein>
<dbReference type="GO" id="GO:0055075">
    <property type="term" value="P:potassium ion homeostasis"/>
    <property type="evidence" value="ECO:0007669"/>
    <property type="project" value="Ensembl"/>
</dbReference>